<sequence>MNSQLIAELKKKKAIVLPTETVYGLFAKAMEEEAVDYVYRLKKRPRDKAMNLNVSSFDEILAYSSQQPFFLRKLYDAFLPGALTIILRSNDKVPTWINSGYDTVGFRVPNHPKTLDIIRSEGPLIGPSANFSGKKSGTVFETIMTEFNHQVLGYEDDSVITGRDSTILDISQVKAKILRQGMITQEQLIKAVPELIFD</sequence>
<evidence type="ECO:0000256" key="4">
    <source>
        <dbReference type="ARBA" id="ARBA00022490"/>
    </source>
</evidence>
<evidence type="ECO:0000256" key="5">
    <source>
        <dbReference type="ARBA" id="ARBA00022679"/>
    </source>
</evidence>
<reference evidence="13 14" key="1">
    <citation type="journal article" date="2023" name="Int. J. Syst. Evol. Microbiol.">
        <title>Streptococcus sciuri sp. nov., Staphylococcus marylandisciuri sp. nov. and Staphylococcus americanisciuri sp. nov., isolated from faeces of eastern grey squirrel (Sciurus carolinensis).</title>
        <authorList>
            <person name="Volokhov D.V."/>
            <person name="Zagorodnyaya T.A."/>
            <person name="Furtak V.A."/>
            <person name="Nattanmai G."/>
            <person name="Randall L."/>
            <person name="Jose S."/>
            <person name="Gao Y."/>
            <person name="Eisenberg T."/>
            <person name="Delmonte P."/>
            <person name="Blom J."/>
            <person name="Mitchell K.K."/>
        </authorList>
    </citation>
    <scope>NUCLEOTIDE SEQUENCE [LARGE SCALE GENOMIC DNA]</scope>
    <source>
        <strain evidence="13 14">SQ9-PEA</strain>
    </source>
</reference>
<dbReference type="SUPFAM" id="SSF55821">
    <property type="entry name" value="YrdC/RibB"/>
    <property type="match status" value="1"/>
</dbReference>
<dbReference type="InterPro" id="IPR017945">
    <property type="entry name" value="DHBP_synth_RibB-like_a/b_dom"/>
</dbReference>
<accession>A0ABT2F5A3</accession>
<evidence type="ECO:0000256" key="6">
    <source>
        <dbReference type="ARBA" id="ARBA00022694"/>
    </source>
</evidence>
<evidence type="ECO:0000313" key="13">
    <source>
        <dbReference type="EMBL" id="MCS4487607.1"/>
    </source>
</evidence>
<evidence type="ECO:0000256" key="3">
    <source>
        <dbReference type="ARBA" id="ARBA00012584"/>
    </source>
</evidence>
<comment type="similarity">
    <text evidence="2">Belongs to the SUA5 family.</text>
</comment>
<evidence type="ECO:0000256" key="8">
    <source>
        <dbReference type="ARBA" id="ARBA00022741"/>
    </source>
</evidence>
<dbReference type="Proteomes" id="UP001206548">
    <property type="component" value="Unassembled WGS sequence"/>
</dbReference>
<keyword evidence="14" id="KW-1185">Reference proteome</keyword>
<keyword evidence="4" id="KW-0963">Cytoplasm</keyword>
<keyword evidence="9" id="KW-0067">ATP-binding</keyword>
<keyword evidence="6" id="KW-0819">tRNA processing</keyword>
<evidence type="ECO:0000313" key="14">
    <source>
        <dbReference type="Proteomes" id="UP001206548"/>
    </source>
</evidence>
<evidence type="ECO:0000259" key="12">
    <source>
        <dbReference type="PROSITE" id="PS51163"/>
    </source>
</evidence>
<feature type="domain" description="YrdC-like" evidence="12">
    <location>
        <begin position="1"/>
        <end position="183"/>
    </location>
</feature>
<name>A0ABT2F5A3_9STRE</name>
<comment type="subcellular location">
    <subcellularLocation>
        <location evidence="1">Cytoplasm</location>
    </subcellularLocation>
</comment>
<dbReference type="InterPro" id="IPR050156">
    <property type="entry name" value="TC-AMP_synthase_SUA5"/>
</dbReference>
<keyword evidence="8" id="KW-0547">Nucleotide-binding</keyword>
<dbReference type="Gene3D" id="3.90.870.10">
    <property type="entry name" value="DHBP synthase"/>
    <property type="match status" value="1"/>
</dbReference>
<gene>
    <name evidence="13" type="ORF">NXS10_01255</name>
</gene>
<evidence type="ECO:0000256" key="7">
    <source>
        <dbReference type="ARBA" id="ARBA00022695"/>
    </source>
</evidence>
<evidence type="ECO:0000256" key="10">
    <source>
        <dbReference type="ARBA" id="ARBA00029774"/>
    </source>
</evidence>
<organism evidence="13 14">
    <name type="scientific">Streptococcus sciuri</name>
    <dbReference type="NCBI Taxonomy" id="2973939"/>
    <lineage>
        <taxon>Bacteria</taxon>
        <taxon>Bacillati</taxon>
        <taxon>Bacillota</taxon>
        <taxon>Bacilli</taxon>
        <taxon>Lactobacillales</taxon>
        <taxon>Streptococcaceae</taxon>
        <taxon>Streptococcus</taxon>
    </lineage>
</organism>
<evidence type="ECO:0000256" key="9">
    <source>
        <dbReference type="ARBA" id="ARBA00022840"/>
    </source>
</evidence>
<comment type="catalytic activity">
    <reaction evidence="11">
        <text>L-threonine + hydrogencarbonate + ATP = L-threonylcarbamoyladenylate + diphosphate + H2O</text>
        <dbReference type="Rhea" id="RHEA:36407"/>
        <dbReference type="ChEBI" id="CHEBI:15377"/>
        <dbReference type="ChEBI" id="CHEBI:17544"/>
        <dbReference type="ChEBI" id="CHEBI:30616"/>
        <dbReference type="ChEBI" id="CHEBI:33019"/>
        <dbReference type="ChEBI" id="CHEBI:57926"/>
        <dbReference type="ChEBI" id="CHEBI:73682"/>
        <dbReference type="EC" id="2.7.7.87"/>
    </reaction>
</comment>
<dbReference type="NCBIfam" id="TIGR00057">
    <property type="entry name" value="L-threonylcarbamoyladenylate synthase"/>
    <property type="match status" value="1"/>
</dbReference>
<dbReference type="PANTHER" id="PTHR17490:SF16">
    <property type="entry name" value="THREONYLCARBAMOYL-AMP SYNTHASE"/>
    <property type="match status" value="1"/>
</dbReference>
<dbReference type="Pfam" id="PF01300">
    <property type="entry name" value="Sua5_yciO_yrdC"/>
    <property type="match status" value="1"/>
</dbReference>
<keyword evidence="7 13" id="KW-0548">Nucleotidyltransferase</keyword>
<keyword evidence="5 13" id="KW-0808">Transferase</keyword>
<dbReference type="RefSeq" id="WP_259136799.1">
    <property type="nucleotide sequence ID" value="NZ_JANUXX010000001.1"/>
</dbReference>
<dbReference type="PANTHER" id="PTHR17490">
    <property type="entry name" value="SUA5"/>
    <property type="match status" value="1"/>
</dbReference>
<dbReference type="InterPro" id="IPR006070">
    <property type="entry name" value="Sua5-like_dom"/>
</dbReference>
<comment type="caution">
    <text evidence="13">The sequence shown here is derived from an EMBL/GenBank/DDBJ whole genome shotgun (WGS) entry which is preliminary data.</text>
</comment>
<protein>
    <recommendedName>
        <fullName evidence="10">L-threonylcarbamoyladenylate synthase</fullName>
        <ecNumber evidence="3">2.7.7.87</ecNumber>
    </recommendedName>
    <alternativeName>
        <fullName evidence="10">L-threonylcarbamoyladenylate synthase</fullName>
    </alternativeName>
</protein>
<proteinExistence type="inferred from homology"/>
<evidence type="ECO:0000256" key="1">
    <source>
        <dbReference type="ARBA" id="ARBA00004496"/>
    </source>
</evidence>
<dbReference type="PROSITE" id="PS51163">
    <property type="entry name" value="YRDC"/>
    <property type="match status" value="1"/>
</dbReference>
<evidence type="ECO:0000256" key="2">
    <source>
        <dbReference type="ARBA" id="ARBA00007663"/>
    </source>
</evidence>
<dbReference type="GO" id="GO:0061710">
    <property type="term" value="F:L-threonylcarbamoyladenylate synthase"/>
    <property type="evidence" value="ECO:0007669"/>
    <property type="project" value="UniProtKB-EC"/>
</dbReference>
<dbReference type="EC" id="2.7.7.87" evidence="3"/>
<dbReference type="EMBL" id="JANUXX010000001">
    <property type="protein sequence ID" value="MCS4487607.1"/>
    <property type="molecule type" value="Genomic_DNA"/>
</dbReference>
<evidence type="ECO:0000256" key="11">
    <source>
        <dbReference type="ARBA" id="ARBA00048366"/>
    </source>
</evidence>